<organism evidence="1 2">
    <name type="scientific">Phenylobacterium conjunctum</name>
    <dbReference type="NCBI Taxonomy" id="1298959"/>
    <lineage>
        <taxon>Bacteria</taxon>
        <taxon>Pseudomonadati</taxon>
        <taxon>Pseudomonadota</taxon>
        <taxon>Alphaproteobacteria</taxon>
        <taxon>Caulobacterales</taxon>
        <taxon>Caulobacteraceae</taxon>
        <taxon>Phenylobacterium</taxon>
    </lineage>
</organism>
<accession>A0ABW3T9K5</accession>
<dbReference type="RefSeq" id="WP_377354836.1">
    <property type="nucleotide sequence ID" value="NZ_JBHTLQ010000092.1"/>
</dbReference>
<evidence type="ECO:0000313" key="2">
    <source>
        <dbReference type="Proteomes" id="UP001597216"/>
    </source>
</evidence>
<name>A0ABW3T9K5_9CAUL</name>
<sequence>MLTGERRRTWSDAQKLAILSEAFAPGAGVAEVARRFEMLAC</sequence>
<dbReference type="Pfam" id="PF01527">
    <property type="entry name" value="HTH_Tnp_1"/>
    <property type="match status" value="1"/>
</dbReference>
<keyword evidence="2" id="KW-1185">Reference proteome</keyword>
<gene>
    <name evidence="1" type="ORF">ACFQ27_20220</name>
</gene>
<proteinExistence type="predicted"/>
<dbReference type="SUPFAM" id="SSF48295">
    <property type="entry name" value="TrpR-like"/>
    <property type="match status" value="1"/>
</dbReference>
<comment type="caution">
    <text evidence="1">The sequence shown here is derived from an EMBL/GenBank/DDBJ whole genome shotgun (WGS) entry which is preliminary data.</text>
</comment>
<dbReference type="InterPro" id="IPR010921">
    <property type="entry name" value="Trp_repressor/repl_initiator"/>
</dbReference>
<evidence type="ECO:0000313" key="1">
    <source>
        <dbReference type="EMBL" id="MFD1192926.1"/>
    </source>
</evidence>
<dbReference type="EMBL" id="JBHTLQ010000092">
    <property type="protein sequence ID" value="MFD1192926.1"/>
    <property type="molecule type" value="Genomic_DNA"/>
</dbReference>
<dbReference type="InterPro" id="IPR002514">
    <property type="entry name" value="Transposase_8"/>
</dbReference>
<dbReference type="Proteomes" id="UP001597216">
    <property type="component" value="Unassembled WGS sequence"/>
</dbReference>
<reference evidence="2" key="1">
    <citation type="journal article" date="2019" name="Int. J. Syst. Evol. Microbiol.">
        <title>The Global Catalogue of Microorganisms (GCM) 10K type strain sequencing project: providing services to taxonomists for standard genome sequencing and annotation.</title>
        <authorList>
            <consortium name="The Broad Institute Genomics Platform"/>
            <consortium name="The Broad Institute Genome Sequencing Center for Infectious Disease"/>
            <person name="Wu L."/>
            <person name="Ma J."/>
        </authorList>
    </citation>
    <scope>NUCLEOTIDE SEQUENCE [LARGE SCALE GENOMIC DNA]</scope>
    <source>
        <strain evidence="2">CCUG 55074</strain>
    </source>
</reference>
<protein>
    <submittedName>
        <fullName evidence="1">Transposase</fullName>
    </submittedName>
</protein>